<evidence type="ECO:0000313" key="1">
    <source>
        <dbReference type="EMBL" id="KAH9485568.1"/>
    </source>
</evidence>
<evidence type="ECO:0000313" key="2">
    <source>
        <dbReference type="Proteomes" id="UP000664032"/>
    </source>
</evidence>
<reference evidence="1" key="1">
    <citation type="submission" date="2021-10" db="EMBL/GenBank/DDBJ databases">
        <title>Psilocybe cubensis genome.</title>
        <authorList>
            <person name="Mckernan K.J."/>
            <person name="Crawford S."/>
            <person name="Trippe A."/>
            <person name="Kane L.T."/>
            <person name="Mclaughlin S."/>
        </authorList>
    </citation>
    <scope>NUCLEOTIDE SEQUENCE</scope>
    <source>
        <strain evidence="1">MGC-MH-2018</strain>
    </source>
</reference>
<sequence>MKRQADKQIARDDREEEEIEENPGQGFKKADENVLATRVIRGLPKRGGARAPDNIPSPTSSPLAPASTPGITTFNTGPIGTPVTSSPFSTGVAFKTTTETGDKLPNASNNFFSVKPSFSPFTTTLSQPSSGFSPSSNPFSNSPSSASNTSKTFASIISNSSTANPLNPTPQTAHSSSSAKPFNDSVPEKYYTDLRGLNTSVLSAITKTVESDPFIDISELLEQYKTLRLKIQKDFDESSSLDPKPTPKSDMSAPVVSNTPAMPVPPASFTGFNAGKTTTMSPTPATTGSPKSSLFDFKAIGSGASNPFAVAKDATATPSVFGNSSSTTPIASSATPPPTVPSFFAFSDSSTKTSTSSPFGTFGNPAPSVFNVGGTSTSTSNTKSVFGSLPTKATTPFGGFGSTPTDKSDKPTSFNPFGGPDKPPGSFTFGKPSPSTEAPKTASLFGSGNSASTFGGEKSSTENTTVEKPTSDDATPQTTVDNASPTTTEGADPATSGLMASINPHDEDGEGEENEETTHSSRLKAYKLTKDAEGSMKWVNIGSGLLKLKKDKTSGARRVLLRNSTNGKVIMNFNLYSGLKPTQTKNSVTFMGHDAGTSQTYSVRMPTETDAQELKGALEREIAFVKAKEP</sequence>
<accession>A0ACB8HC35</accession>
<organism evidence="1 2">
    <name type="scientific">Psilocybe cubensis</name>
    <name type="common">Psychedelic mushroom</name>
    <name type="synonym">Stropharia cubensis</name>
    <dbReference type="NCBI Taxonomy" id="181762"/>
    <lineage>
        <taxon>Eukaryota</taxon>
        <taxon>Fungi</taxon>
        <taxon>Dikarya</taxon>
        <taxon>Basidiomycota</taxon>
        <taxon>Agaricomycotina</taxon>
        <taxon>Agaricomycetes</taxon>
        <taxon>Agaricomycetidae</taxon>
        <taxon>Agaricales</taxon>
        <taxon>Agaricineae</taxon>
        <taxon>Strophariaceae</taxon>
        <taxon>Psilocybe</taxon>
    </lineage>
</organism>
<dbReference type="EMBL" id="JAFIQS020000002">
    <property type="protein sequence ID" value="KAH9485568.1"/>
    <property type="molecule type" value="Genomic_DNA"/>
</dbReference>
<proteinExistence type="predicted"/>
<protein>
    <submittedName>
        <fullName evidence="1">Uncharacterized protein</fullName>
    </submittedName>
</protein>
<gene>
    <name evidence="1" type="ORF">JR316_0002478</name>
</gene>
<keyword evidence="2" id="KW-1185">Reference proteome</keyword>
<name>A0ACB8HC35_PSICU</name>
<comment type="caution">
    <text evidence="1">The sequence shown here is derived from an EMBL/GenBank/DDBJ whole genome shotgun (WGS) entry which is preliminary data.</text>
</comment>
<dbReference type="Proteomes" id="UP000664032">
    <property type="component" value="Unassembled WGS sequence"/>
</dbReference>